<dbReference type="Gene3D" id="3.40.50.620">
    <property type="entry name" value="HUPs"/>
    <property type="match status" value="2"/>
</dbReference>
<proteinExistence type="inferred from homology"/>
<feature type="domain" description="UspA" evidence="2">
    <location>
        <begin position="159"/>
        <end position="298"/>
    </location>
</feature>
<name>A0A840Q698_9PSEU</name>
<comment type="similarity">
    <text evidence="1">Belongs to the universal stress protein A family.</text>
</comment>
<keyword evidence="4" id="KW-1185">Reference proteome</keyword>
<protein>
    <submittedName>
        <fullName evidence="3">Nucleotide-binding universal stress UspA family protein</fullName>
    </submittedName>
</protein>
<dbReference type="SUPFAM" id="SSF52402">
    <property type="entry name" value="Adenine nucleotide alpha hydrolases-like"/>
    <property type="match status" value="2"/>
</dbReference>
<dbReference type="InterPro" id="IPR014729">
    <property type="entry name" value="Rossmann-like_a/b/a_fold"/>
</dbReference>
<feature type="domain" description="UspA" evidence="2">
    <location>
        <begin position="10"/>
        <end position="146"/>
    </location>
</feature>
<dbReference type="RefSeq" id="WP_184727222.1">
    <property type="nucleotide sequence ID" value="NZ_JACHIW010000001.1"/>
</dbReference>
<sequence>MRPLQADAAVAGFDGSAESQRAVWWAALEATTRGQPLLLVHAFAVPLEELTRIHLPSEAVTLEPMRDAAERAVEDMAAECRQKLPGLDVWTEVRLGHPATVLTDAAARASVLVLGSPTLSRTRRVLLGSTAAEVVRTAYVPVIVVRGEPERAQALTPEFDRVVVGVDGSECSARAIEFACDFAARHDAELTAILAYTEQPPDMLPPNRGWRFDSDTIEACRRELSESLAGWGERYPDLVVHQEVMAVEHPAEALLAAAVDADLLVVGTHGRGIIRTALFGSVSHAVLHYAPCPVAVVH</sequence>
<accession>A0A840Q698</accession>
<organism evidence="3 4">
    <name type="scientific">Saccharopolyspora phatthalungensis</name>
    <dbReference type="NCBI Taxonomy" id="664693"/>
    <lineage>
        <taxon>Bacteria</taxon>
        <taxon>Bacillati</taxon>
        <taxon>Actinomycetota</taxon>
        <taxon>Actinomycetes</taxon>
        <taxon>Pseudonocardiales</taxon>
        <taxon>Pseudonocardiaceae</taxon>
        <taxon>Saccharopolyspora</taxon>
    </lineage>
</organism>
<reference evidence="3 4" key="1">
    <citation type="submission" date="2020-08" db="EMBL/GenBank/DDBJ databases">
        <title>Sequencing the genomes of 1000 actinobacteria strains.</title>
        <authorList>
            <person name="Klenk H.-P."/>
        </authorList>
    </citation>
    <scope>NUCLEOTIDE SEQUENCE [LARGE SCALE GENOMIC DNA]</scope>
    <source>
        <strain evidence="3 4">DSM 45584</strain>
    </source>
</reference>
<evidence type="ECO:0000256" key="1">
    <source>
        <dbReference type="ARBA" id="ARBA00008791"/>
    </source>
</evidence>
<evidence type="ECO:0000259" key="2">
    <source>
        <dbReference type="Pfam" id="PF00582"/>
    </source>
</evidence>
<evidence type="ECO:0000313" key="3">
    <source>
        <dbReference type="EMBL" id="MBB5155996.1"/>
    </source>
</evidence>
<gene>
    <name evidence="3" type="ORF">BJ970_003530</name>
</gene>
<dbReference type="AlphaFoldDB" id="A0A840Q698"/>
<dbReference type="PRINTS" id="PR01438">
    <property type="entry name" value="UNVRSLSTRESS"/>
</dbReference>
<comment type="caution">
    <text evidence="3">The sequence shown here is derived from an EMBL/GenBank/DDBJ whole genome shotgun (WGS) entry which is preliminary data.</text>
</comment>
<dbReference type="PANTHER" id="PTHR46268">
    <property type="entry name" value="STRESS RESPONSE PROTEIN NHAX"/>
    <property type="match status" value="1"/>
</dbReference>
<evidence type="ECO:0000313" key="4">
    <source>
        <dbReference type="Proteomes" id="UP000584374"/>
    </source>
</evidence>
<dbReference type="InterPro" id="IPR006015">
    <property type="entry name" value="Universal_stress_UspA"/>
</dbReference>
<dbReference type="Pfam" id="PF00582">
    <property type="entry name" value="Usp"/>
    <property type="match status" value="2"/>
</dbReference>
<dbReference type="Proteomes" id="UP000584374">
    <property type="component" value="Unassembled WGS sequence"/>
</dbReference>
<dbReference type="PANTHER" id="PTHR46268:SF6">
    <property type="entry name" value="UNIVERSAL STRESS PROTEIN UP12"/>
    <property type="match status" value="1"/>
</dbReference>
<dbReference type="EMBL" id="JACHIW010000001">
    <property type="protein sequence ID" value="MBB5155996.1"/>
    <property type="molecule type" value="Genomic_DNA"/>
</dbReference>
<dbReference type="InterPro" id="IPR006016">
    <property type="entry name" value="UspA"/>
</dbReference>